<reference evidence="4 5" key="1">
    <citation type="submission" date="2019-12" db="EMBL/GenBank/DDBJ databases">
        <title>Nocardia sp. nov. ET3-3 isolated from soil.</title>
        <authorList>
            <person name="Kanchanasin P."/>
            <person name="Tanasupawat S."/>
            <person name="Yuki M."/>
            <person name="Kudo T."/>
        </authorList>
    </citation>
    <scope>NUCLEOTIDE SEQUENCE [LARGE SCALE GENOMIC DNA]</scope>
    <source>
        <strain evidence="4 5">ET3-3</strain>
    </source>
</reference>
<dbReference type="PANTHER" id="PTHR43639">
    <property type="entry name" value="OXIDOREDUCTASE, SHORT-CHAIN DEHYDROGENASE/REDUCTASE FAMILY (AFU_ORTHOLOGUE AFUA_5G02870)"/>
    <property type="match status" value="1"/>
</dbReference>
<name>A0A7K1UP60_9NOCA</name>
<evidence type="ECO:0000313" key="4">
    <source>
        <dbReference type="EMBL" id="MVU76132.1"/>
    </source>
</evidence>
<evidence type="ECO:0000256" key="1">
    <source>
        <dbReference type="ARBA" id="ARBA00006484"/>
    </source>
</evidence>
<dbReference type="EMBL" id="WRPP01000001">
    <property type="protein sequence ID" value="MVU76132.1"/>
    <property type="molecule type" value="Genomic_DNA"/>
</dbReference>
<sequence>MRRKAIRSPGGRAGRGGFVAPPRRARAAARAKPLRPSRSARCRYPRGPARGGSARESASGSADATLPPLSRPMESVRACCRRPPSSRSARRDSTPQSVPDMPVAAVMSAAARRLAEGRAIVNPSSTATRTATPCLGVYLAAKSGVETLTRVAAKEFGPRRIRVNAVAPGLIDSPMFRDGKTEEDLRRFTAQSPPGPARGER</sequence>
<dbReference type="PANTHER" id="PTHR43639:SF1">
    <property type="entry name" value="SHORT-CHAIN DEHYDROGENASE_REDUCTASE FAMILY PROTEIN"/>
    <property type="match status" value="1"/>
</dbReference>
<feature type="compositionally biased region" description="Basic and acidic residues" evidence="3">
    <location>
        <begin position="175"/>
        <end position="187"/>
    </location>
</feature>
<gene>
    <name evidence="4" type="ORF">GPX89_02605</name>
</gene>
<keyword evidence="2" id="KW-0560">Oxidoreductase</keyword>
<dbReference type="InterPro" id="IPR036291">
    <property type="entry name" value="NAD(P)-bd_dom_sf"/>
</dbReference>
<feature type="region of interest" description="Disordered" evidence="3">
    <location>
        <begin position="171"/>
        <end position="201"/>
    </location>
</feature>
<evidence type="ECO:0000256" key="3">
    <source>
        <dbReference type="SAM" id="MobiDB-lite"/>
    </source>
</evidence>
<dbReference type="GO" id="GO:0016491">
    <property type="term" value="F:oxidoreductase activity"/>
    <property type="evidence" value="ECO:0007669"/>
    <property type="project" value="UniProtKB-KW"/>
</dbReference>
<protein>
    <submittedName>
        <fullName evidence="4">SDR family oxidoreductase</fullName>
    </submittedName>
</protein>
<proteinExistence type="inferred from homology"/>
<organism evidence="4 5">
    <name type="scientific">Nocardia terrae</name>
    <dbReference type="NCBI Taxonomy" id="2675851"/>
    <lineage>
        <taxon>Bacteria</taxon>
        <taxon>Bacillati</taxon>
        <taxon>Actinomycetota</taxon>
        <taxon>Actinomycetes</taxon>
        <taxon>Mycobacteriales</taxon>
        <taxon>Nocardiaceae</taxon>
        <taxon>Nocardia</taxon>
    </lineage>
</organism>
<dbReference type="AlphaFoldDB" id="A0A7K1UP60"/>
<feature type="compositionally biased region" description="Basic residues" evidence="3">
    <location>
        <begin position="23"/>
        <end position="44"/>
    </location>
</feature>
<dbReference type="Pfam" id="PF13561">
    <property type="entry name" value="adh_short_C2"/>
    <property type="match status" value="1"/>
</dbReference>
<dbReference type="PRINTS" id="PR00081">
    <property type="entry name" value="GDHRDH"/>
</dbReference>
<dbReference type="InterPro" id="IPR002347">
    <property type="entry name" value="SDR_fam"/>
</dbReference>
<keyword evidence="5" id="KW-1185">Reference proteome</keyword>
<comment type="similarity">
    <text evidence="1">Belongs to the short-chain dehydrogenases/reductases (SDR) family.</text>
</comment>
<comment type="caution">
    <text evidence="4">The sequence shown here is derived from an EMBL/GenBank/DDBJ whole genome shotgun (WGS) entry which is preliminary data.</text>
</comment>
<dbReference type="Gene3D" id="3.40.50.720">
    <property type="entry name" value="NAD(P)-binding Rossmann-like Domain"/>
    <property type="match status" value="1"/>
</dbReference>
<dbReference type="Proteomes" id="UP000466794">
    <property type="component" value="Unassembled WGS sequence"/>
</dbReference>
<feature type="region of interest" description="Disordered" evidence="3">
    <location>
        <begin position="1"/>
        <end position="102"/>
    </location>
</feature>
<evidence type="ECO:0000256" key="2">
    <source>
        <dbReference type="ARBA" id="ARBA00023002"/>
    </source>
</evidence>
<feature type="compositionally biased region" description="Low complexity" evidence="3">
    <location>
        <begin position="77"/>
        <end position="87"/>
    </location>
</feature>
<accession>A0A7K1UP60</accession>
<dbReference type="SUPFAM" id="SSF51735">
    <property type="entry name" value="NAD(P)-binding Rossmann-fold domains"/>
    <property type="match status" value="1"/>
</dbReference>
<feature type="compositionally biased region" description="Low complexity" evidence="3">
    <location>
        <begin position="45"/>
        <end position="62"/>
    </location>
</feature>
<evidence type="ECO:0000313" key="5">
    <source>
        <dbReference type="Proteomes" id="UP000466794"/>
    </source>
</evidence>